<gene>
    <name evidence="10" type="ORF">BZA70DRAFT_69340</name>
</gene>
<evidence type="ECO:0000256" key="8">
    <source>
        <dbReference type="ARBA" id="ARBA00023136"/>
    </source>
</evidence>
<dbReference type="Pfam" id="PF03169">
    <property type="entry name" value="OPT"/>
    <property type="match status" value="1"/>
</dbReference>
<evidence type="ECO:0000313" key="11">
    <source>
        <dbReference type="Proteomes" id="UP001498771"/>
    </source>
</evidence>
<accession>A0ABR1F188</accession>
<feature type="transmembrane region" description="Helical" evidence="9">
    <location>
        <begin position="316"/>
        <end position="337"/>
    </location>
</feature>
<keyword evidence="4 9" id="KW-0812">Transmembrane</keyword>
<dbReference type="NCBIfam" id="TIGR00728">
    <property type="entry name" value="OPT_sfam"/>
    <property type="match status" value="1"/>
</dbReference>
<keyword evidence="7 9" id="KW-1133">Transmembrane helix</keyword>
<evidence type="ECO:0000256" key="2">
    <source>
        <dbReference type="ARBA" id="ARBA00008807"/>
    </source>
</evidence>
<name>A0ABR1F188_9ASCO</name>
<dbReference type="RefSeq" id="XP_064766634.1">
    <property type="nucleotide sequence ID" value="XM_064915332.1"/>
</dbReference>
<keyword evidence="11" id="KW-1185">Reference proteome</keyword>
<evidence type="ECO:0000256" key="3">
    <source>
        <dbReference type="ARBA" id="ARBA00022448"/>
    </source>
</evidence>
<dbReference type="Proteomes" id="UP001498771">
    <property type="component" value="Unassembled WGS sequence"/>
</dbReference>
<keyword evidence="5" id="KW-0571">Peptide transport</keyword>
<proteinExistence type="inferred from homology"/>
<keyword evidence="8 9" id="KW-0472">Membrane</keyword>
<feature type="transmembrane region" description="Helical" evidence="9">
    <location>
        <begin position="594"/>
        <end position="615"/>
    </location>
</feature>
<reference evidence="10 11" key="1">
    <citation type="submission" date="2024-03" db="EMBL/GenBank/DDBJ databases">
        <title>Genome-scale model development and genomic sequencing of the oleaginous clade Lipomyces.</title>
        <authorList>
            <consortium name="Lawrence Berkeley National Laboratory"/>
            <person name="Czajka J.J."/>
            <person name="Han Y."/>
            <person name="Kim J."/>
            <person name="Mondo S.J."/>
            <person name="Hofstad B.A."/>
            <person name="Robles A."/>
            <person name="Haridas S."/>
            <person name="Riley R."/>
            <person name="LaButti K."/>
            <person name="Pangilinan J."/>
            <person name="Andreopoulos W."/>
            <person name="Lipzen A."/>
            <person name="Yan J."/>
            <person name="Wang M."/>
            <person name="Ng V."/>
            <person name="Grigoriev I.V."/>
            <person name="Spatafora J.W."/>
            <person name="Magnuson J.K."/>
            <person name="Baker S.E."/>
            <person name="Pomraning K.R."/>
        </authorList>
    </citation>
    <scope>NUCLEOTIDE SEQUENCE [LARGE SCALE GENOMIC DNA]</scope>
    <source>
        <strain evidence="10 11">Phaff 52-87</strain>
    </source>
</reference>
<evidence type="ECO:0000256" key="4">
    <source>
        <dbReference type="ARBA" id="ARBA00022692"/>
    </source>
</evidence>
<dbReference type="NCBIfam" id="TIGR00727">
    <property type="entry name" value="ISP4_OPT"/>
    <property type="match status" value="1"/>
</dbReference>
<dbReference type="GeneID" id="90040844"/>
<feature type="transmembrane region" description="Helical" evidence="9">
    <location>
        <begin position="745"/>
        <end position="763"/>
    </location>
</feature>
<feature type="transmembrane region" description="Helical" evidence="9">
    <location>
        <begin position="394"/>
        <end position="413"/>
    </location>
</feature>
<feature type="transmembrane region" description="Helical" evidence="9">
    <location>
        <begin position="783"/>
        <end position="808"/>
    </location>
</feature>
<evidence type="ECO:0000256" key="6">
    <source>
        <dbReference type="ARBA" id="ARBA00022927"/>
    </source>
</evidence>
<dbReference type="InterPro" id="IPR004648">
    <property type="entry name" value="Oligpept_transpt"/>
</dbReference>
<evidence type="ECO:0000256" key="1">
    <source>
        <dbReference type="ARBA" id="ARBA00004141"/>
    </source>
</evidence>
<evidence type="ECO:0000256" key="7">
    <source>
        <dbReference type="ARBA" id="ARBA00022989"/>
    </source>
</evidence>
<evidence type="ECO:0000256" key="9">
    <source>
        <dbReference type="SAM" id="Phobius"/>
    </source>
</evidence>
<protein>
    <submittedName>
        <fullName evidence="10">Oligopeptide transporter</fullName>
    </submittedName>
</protein>
<comment type="caution">
    <text evidence="10">The sequence shown here is derived from an EMBL/GenBank/DDBJ whole genome shotgun (WGS) entry which is preliminary data.</text>
</comment>
<keyword evidence="6" id="KW-0653">Protein transport</keyword>
<feature type="transmembrane region" description="Helical" evidence="9">
    <location>
        <begin position="425"/>
        <end position="450"/>
    </location>
</feature>
<comment type="similarity">
    <text evidence="2">Belongs to the oligopeptide OPT transporter family.</text>
</comment>
<evidence type="ECO:0000313" key="10">
    <source>
        <dbReference type="EMBL" id="KAK7203601.1"/>
    </source>
</evidence>
<dbReference type="EMBL" id="JBBJBU010000011">
    <property type="protein sequence ID" value="KAK7203601.1"/>
    <property type="molecule type" value="Genomic_DNA"/>
</dbReference>
<dbReference type="PANTHER" id="PTHR22601">
    <property type="entry name" value="ISP4 LIKE PROTEIN"/>
    <property type="match status" value="1"/>
</dbReference>
<keyword evidence="3" id="KW-0813">Transport</keyword>
<feature type="transmembrane region" description="Helical" evidence="9">
    <location>
        <begin position="357"/>
        <end position="382"/>
    </location>
</feature>
<dbReference type="InterPro" id="IPR004813">
    <property type="entry name" value="OPT"/>
</dbReference>
<comment type="subcellular location">
    <subcellularLocation>
        <location evidence="1">Membrane</location>
        <topology evidence="1">Multi-pass membrane protein</topology>
    </subcellularLocation>
</comment>
<feature type="transmembrane region" description="Helical" evidence="9">
    <location>
        <begin position="289"/>
        <end position="309"/>
    </location>
</feature>
<feature type="transmembrane region" description="Helical" evidence="9">
    <location>
        <begin position="568"/>
        <end position="588"/>
    </location>
</feature>
<sequence length="886" mass="100437">MSTYDEKKQSRVYVTSNVVEDDDDLEFSSSASNDANVFHEKLAANVRATSLDFDIRSLDAQHRDKVVARLKAMNGTGDTGDEDPFADRASHYLYDRMLETSLERALEILREAVEYHYGDVNFEDSTYEKIKLLVEGPEAYGTDYETYELDARLEATVIHFHSPYPEVRAVTDPFDDPTIPVETIRAYVIGAAWVGVGAFINEFFTFRQPALSLKSTVIQLLLFPTGKAAQLLPDWGFVFRGTRYSLNPGPWNIKEQMLATIMVNVGSQASNWMSMVVALRHPIFFNYKWVGFGFAWTMNFSCLFFGYGLAGLMRKLVIFPVKAVFPNVLPTLALSRALVVKETKTSVHGWTISRQKFFYITFVASFFYFFVPSFLFKALSVFNWMTWIAPQNKLLAMATGSYLGLGVNPVPTFDWSVINYGTPLVYPFFAFINKFIGVVLTGLVMVVLYWRNHRWTAYMPMNVNSVYDSFGNEYNLSRIMDSNNKFDESLYRSYSAPYMSAGNVVGTGGLWAVYTCTFVYVVISEYKLLWETLQMMWTSIRHPRRNALDDFKDPHSTLMSAYAEVPDWWYIAIFVVGVGTGFAAIFAWPTTVPIWTVIAVFLFNIGMLMPTLVVLSRTGASMGFGAFSVILAGYMDPGNAVTNCVVRMWGYNIDDQAESFIGDQKIAHYARIPQRATFRAQCLATLIQCFCSVGAVEALFSSVTDFCSTTQKDKFVCAFARTVYSDAIMFGIINPKRVLGDVYPALKNAFWIGAVVAVPFGLLRLKYKNRWKWFDLPLIGYGTIFWGSTYNLVYYIPGLYFSWFFMYYVRRRYVAWWTKYNYILTSGLSAGIAFGGVIIFAALQYPQVKLPWWGNTVYAAGVDYARTSALKEIPPEGFGLAVGEFS</sequence>
<feature type="transmembrane region" description="Helical" evidence="9">
    <location>
        <begin position="820"/>
        <end position="843"/>
    </location>
</feature>
<evidence type="ECO:0000256" key="5">
    <source>
        <dbReference type="ARBA" id="ARBA00022856"/>
    </source>
</evidence>
<organism evidence="10 11">
    <name type="scientific">Myxozyma melibiosi</name>
    <dbReference type="NCBI Taxonomy" id="54550"/>
    <lineage>
        <taxon>Eukaryota</taxon>
        <taxon>Fungi</taxon>
        <taxon>Dikarya</taxon>
        <taxon>Ascomycota</taxon>
        <taxon>Saccharomycotina</taxon>
        <taxon>Lipomycetes</taxon>
        <taxon>Lipomycetales</taxon>
        <taxon>Lipomycetaceae</taxon>
        <taxon>Myxozyma</taxon>
    </lineage>
</organism>